<dbReference type="AlphaFoldDB" id="A0A024TGD5"/>
<dbReference type="OrthoDB" id="10261212at2759"/>
<dbReference type="PANTHER" id="PTHR18063">
    <property type="entry name" value="NF-E2 INDUCIBLE PROTEIN"/>
    <property type="match status" value="1"/>
</dbReference>
<dbReference type="GO" id="GO:0004843">
    <property type="term" value="F:cysteine-type deubiquitinase activity"/>
    <property type="evidence" value="ECO:0007669"/>
    <property type="project" value="InterPro"/>
</dbReference>
<dbReference type="RefSeq" id="XP_008878374.1">
    <property type="nucleotide sequence ID" value="XM_008880152.1"/>
</dbReference>
<dbReference type="InterPro" id="IPR007518">
    <property type="entry name" value="MINDY"/>
</dbReference>
<gene>
    <name evidence="3" type="ORF">H310_12893</name>
</gene>
<dbReference type="STRING" id="157072.A0A024TGD5"/>
<feature type="region of interest" description="Disordered" evidence="1">
    <location>
        <begin position="1"/>
        <end position="56"/>
    </location>
</feature>
<organism evidence="3">
    <name type="scientific">Aphanomyces invadans</name>
    <dbReference type="NCBI Taxonomy" id="157072"/>
    <lineage>
        <taxon>Eukaryota</taxon>
        <taxon>Sar</taxon>
        <taxon>Stramenopiles</taxon>
        <taxon>Oomycota</taxon>
        <taxon>Saprolegniomycetes</taxon>
        <taxon>Saprolegniales</taxon>
        <taxon>Verrucalvaceae</taxon>
        <taxon>Aphanomyces</taxon>
    </lineage>
</organism>
<dbReference type="EMBL" id="KI913995">
    <property type="protein sequence ID" value="ETV93108.1"/>
    <property type="molecule type" value="Genomic_DNA"/>
</dbReference>
<dbReference type="GO" id="GO:0071108">
    <property type="term" value="P:protein K48-linked deubiquitination"/>
    <property type="evidence" value="ECO:0007669"/>
    <property type="project" value="TreeGrafter"/>
</dbReference>
<proteinExistence type="predicted"/>
<protein>
    <recommendedName>
        <fullName evidence="2">MINDY deubiquitinase domain-containing protein</fullName>
    </recommendedName>
</protein>
<feature type="compositionally biased region" description="Low complexity" evidence="1">
    <location>
        <begin position="1"/>
        <end position="50"/>
    </location>
</feature>
<dbReference type="GO" id="GO:0016807">
    <property type="term" value="F:cysteine-type carboxypeptidase activity"/>
    <property type="evidence" value="ECO:0007669"/>
    <property type="project" value="TreeGrafter"/>
</dbReference>
<feature type="compositionally biased region" description="Polar residues" evidence="1">
    <location>
        <begin position="419"/>
        <end position="428"/>
    </location>
</feature>
<sequence length="521" mass="56959">MGGEPTTVAESMPTTATTTAPMASSNAVAATPSSDATSTSPKTSPSSTPKRSPRQQEPYYWVKHTTFLQRNVSYICQNINGPCPLLAICNVLLLRGHVSIDAVLHTSGTSSYIFARDVVHIVENRLLHTNRNFNEAERVLLNEVVALLQTLQVGLDVNVQFHDICAFEYTNACAIFDLLDMRLVHGWVVDPQDTVAYSLLAHKSYNQVVDQLIDYHSMCAAPKEQTLPTLMKERSLSMDDAALKLNQIAANGPVIDAFLADSATQLTYVGLIRLHEHMKERELAVFFRNNHFATIFKMEGALYLLVTDTGYFDEPHVIWEKLEQIDGDSEYYTMTFAPVVGDTTKQKELLQPPSSGTVHDEAPLVAPVPAPRPAVPSRDSPSIAAAATLADDYALALKLQQEEDEADALFVRHAKRPSPQGTTKNSPTGMAAPPLRPSSPARQSEAVTSIVRPQQPPPLRPGGSNDPSLLILTAEELQMQADAERHYNQQRRMQLGQPPSAGAPSRRQSGVAGTADNCSVM</sequence>
<feature type="region of interest" description="Disordered" evidence="1">
    <location>
        <begin position="415"/>
        <end position="468"/>
    </location>
</feature>
<accession>A0A024TGD5</accession>
<dbReference type="PANTHER" id="PTHR18063:SF6">
    <property type="entry name" value="UBIQUITIN CARBOXYL-TERMINAL HYDROLASE"/>
    <property type="match status" value="1"/>
</dbReference>
<dbReference type="VEuPathDB" id="FungiDB:H310_12893"/>
<dbReference type="InterPro" id="IPR033979">
    <property type="entry name" value="MINDY_domain"/>
</dbReference>
<feature type="region of interest" description="Disordered" evidence="1">
    <location>
        <begin position="347"/>
        <end position="379"/>
    </location>
</feature>
<evidence type="ECO:0000313" key="3">
    <source>
        <dbReference type="EMBL" id="ETV93108.1"/>
    </source>
</evidence>
<dbReference type="GO" id="GO:0071944">
    <property type="term" value="C:cell periphery"/>
    <property type="evidence" value="ECO:0007669"/>
    <property type="project" value="TreeGrafter"/>
</dbReference>
<reference evidence="3" key="1">
    <citation type="submission" date="2013-12" db="EMBL/GenBank/DDBJ databases">
        <title>The Genome Sequence of Aphanomyces invadans NJM9701.</title>
        <authorList>
            <consortium name="The Broad Institute Genomics Platform"/>
            <person name="Russ C."/>
            <person name="Tyler B."/>
            <person name="van West P."/>
            <person name="Dieguez-Uribeondo J."/>
            <person name="Young S.K."/>
            <person name="Zeng Q."/>
            <person name="Gargeya S."/>
            <person name="Fitzgerald M."/>
            <person name="Abouelleil A."/>
            <person name="Alvarado L."/>
            <person name="Chapman S.B."/>
            <person name="Gainer-Dewar J."/>
            <person name="Goldberg J."/>
            <person name="Griggs A."/>
            <person name="Gujja S."/>
            <person name="Hansen M."/>
            <person name="Howarth C."/>
            <person name="Imamovic A."/>
            <person name="Ireland A."/>
            <person name="Larimer J."/>
            <person name="McCowan C."/>
            <person name="Murphy C."/>
            <person name="Pearson M."/>
            <person name="Poon T.W."/>
            <person name="Priest M."/>
            <person name="Roberts A."/>
            <person name="Saif S."/>
            <person name="Shea T."/>
            <person name="Sykes S."/>
            <person name="Wortman J."/>
            <person name="Nusbaum C."/>
            <person name="Birren B."/>
        </authorList>
    </citation>
    <scope>NUCLEOTIDE SEQUENCE [LARGE SCALE GENOMIC DNA]</scope>
    <source>
        <strain evidence="3">NJM9701</strain>
    </source>
</reference>
<evidence type="ECO:0000256" key="1">
    <source>
        <dbReference type="SAM" id="MobiDB-lite"/>
    </source>
</evidence>
<dbReference type="GO" id="GO:1990380">
    <property type="term" value="F:K48-linked deubiquitinase activity"/>
    <property type="evidence" value="ECO:0007669"/>
    <property type="project" value="InterPro"/>
</dbReference>
<dbReference type="eggNOG" id="KOG2427">
    <property type="taxonomic scope" value="Eukaryota"/>
</dbReference>
<dbReference type="GeneID" id="20089943"/>
<feature type="region of interest" description="Disordered" evidence="1">
    <location>
        <begin position="482"/>
        <end position="521"/>
    </location>
</feature>
<dbReference type="GO" id="GO:0005829">
    <property type="term" value="C:cytosol"/>
    <property type="evidence" value="ECO:0007669"/>
    <property type="project" value="TreeGrafter"/>
</dbReference>
<name>A0A024TGD5_9STRA</name>
<evidence type="ECO:0000259" key="2">
    <source>
        <dbReference type="Pfam" id="PF04424"/>
    </source>
</evidence>
<dbReference type="Pfam" id="PF04424">
    <property type="entry name" value="MINDY_DUB"/>
    <property type="match status" value="1"/>
</dbReference>
<feature type="domain" description="MINDY deubiquitinase" evidence="2">
    <location>
        <begin position="59"/>
        <end position="336"/>
    </location>
</feature>